<feature type="signal peptide" evidence="2">
    <location>
        <begin position="1"/>
        <end position="22"/>
    </location>
</feature>
<evidence type="ECO:0000313" key="4">
    <source>
        <dbReference type="Proteomes" id="UP000475385"/>
    </source>
</evidence>
<evidence type="ECO:0000256" key="2">
    <source>
        <dbReference type="SAM" id="SignalP"/>
    </source>
</evidence>
<keyword evidence="2" id="KW-0732">Signal</keyword>
<proteinExistence type="inferred from homology"/>
<accession>A0A6M1LLB1</accession>
<keyword evidence="4" id="KW-1185">Reference proteome</keyword>
<name>A0A6M1LLB1_9PROT</name>
<dbReference type="Gene3D" id="3.40.190.10">
    <property type="entry name" value="Periplasmic binding protein-like II"/>
    <property type="match status" value="1"/>
</dbReference>
<sequence length="322" mass="33341">MISRRALLPLLAAPFLPRAALAQPGWPGRPIRIIVPFAPGSFTDASARLLGQELTEQLGQQVVVENRGGAGGTLGATAAARSAPDGLTLLLTDNSLAMSVGLYPALPYDPLTDLVQISRIADSPSILLVKPSLGARTVAEVVAMAKARPGELSFGSGGQGSSAHLAMELLLNVTETRMLHVPYRGVAAAIAEVIGGRVDMAIASLASGVAHVRQGTLLGLGVSGAQRAAALPEVPTFIEAGVPRYDMSYWWGIAAPKGTPADIVARLNAEIATALRRPRLVEAFAAAGATPVHSTPEQMQAHLAREVALWKDVVTRAGVTAG</sequence>
<dbReference type="PANTHER" id="PTHR42928:SF5">
    <property type="entry name" value="BLR1237 PROTEIN"/>
    <property type="match status" value="1"/>
</dbReference>
<evidence type="ECO:0000256" key="1">
    <source>
        <dbReference type="ARBA" id="ARBA00006987"/>
    </source>
</evidence>
<comment type="caution">
    <text evidence="3">The sequence shown here is derived from an EMBL/GenBank/DDBJ whole genome shotgun (WGS) entry which is preliminary data.</text>
</comment>
<dbReference type="InterPro" id="IPR042100">
    <property type="entry name" value="Bug_dom1"/>
</dbReference>
<dbReference type="Gene3D" id="3.40.190.150">
    <property type="entry name" value="Bordetella uptake gene, domain 1"/>
    <property type="match status" value="1"/>
</dbReference>
<organism evidence="3 4">
    <name type="scientific">Falsiroseomonas algicola</name>
    <dbReference type="NCBI Taxonomy" id="2716930"/>
    <lineage>
        <taxon>Bacteria</taxon>
        <taxon>Pseudomonadati</taxon>
        <taxon>Pseudomonadota</taxon>
        <taxon>Alphaproteobacteria</taxon>
        <taxon>Acetobacterales</taxon>
        <taxon>Roseomonadaceae</taxon>
        <taxon>Falsiroseomonas</taxon>
    </lineage>
</organism>
<protein>
    <submittedName>
        <fullName evidence="3">Tripartite tricarboxylate transporter substrate binding protein</fullName>
    </submittedName>
</protein>
<dbReference type="PIRSF" id="PIRSF017082">
    <property type="entry name" value="YflP"/>
    <property type="match status" value="1"/>
</dbReference>
<dbReference type="PANTHER" id="PTHR42928">
    <property type="entry name" value="TRICARBOXYLATE-BINDING PROTEIN"/>
    <property type="match status" value="1"/>
</dbReference>
<reference evidence="3 4" key="1">
    <citation type="submission" date="2020-02" db="EMBL/GenBank/DDBJ databases">
        <authorList>
            <person name="Kim H.M."/>
            <person name="Jeon C.O."/>
        </authorList>
    </citation>
    <scope>NUCLEOTIDE SEQUENCE [LARGE SCALE GENOMIC DNA]</scope>
    <source>
        <strain evidence="3 4">PeD5</strain>
    </source>
</reference>
<dbReference type="SUPFAM" id="SSF53850">
    <property type="entry name" value="Periplasmic binding protein-like II"/>
    <property type="match status" value="1"/>
</dbReference>
<gene>
    <name evidence="3" type="ORF">G3576_12825</name>
</gene>
<dbReference type="InterPro" id="IPR005064">
    <property type="entry name" value="BUG"/>
</dbReference>
<reference evidence="3 4" key="2">
    <citation type="submission" date="2020-03" db="EMBL/GenBank/DDBJ databases">
        <title>Roseomonas stagni sp. nov., isolated from pond water in Japan.</title>
        <authorList>
            <person name="Furuhata K."/>
            <person name="Miyamoto H."/>
            <person name="Goto K."/>
        </authorList>
    </citation>
    <scope>NUCLEOTIDE SEQUENCE [LARGE SCALE GENOMIC DNA]</scope>
    <source>
        <strain evidence="3 4">PeD5</strain>
    </source>
</reference>
<dbReference type="AlphaFoldDB" id="A0A6M1LLB1"/>
<comment type="similarity">
    <text evidence="1">Belongs to the UPF0065 (bug) family.</text>
</comment>
<dbReference type="Pfam" id="PF03401">
    <property type="entry name" value="TctC"/>
    <property type="match status" value="1"/>
</dbReference>
<dbReference type="EMBL" id="JAAIKB010000004">
    <property type="protein sequence ID" value="NGM20902.1"/>
    <property type="molecule type" value="Genomic_DNA"/>
</dbReference>
<dbReference type="Proteomes" id="UP000475385">
    <property type="component" value="Unassembled WGS sequence"/>
</dbReference>
<evidence type="ECO:0000313" key="3">
    <source>
        <dbReference type="EMBL" id="NGM20902.1"/>
    </source>
</evidence>
<feature type="chain" id="PRO_5026782942" evidence="2">
    <location>
        <begin position="23"/>
        <end position="322"/>
    </location>
</feature>
<dbReference type="RefSeq" id="WP_164694795.1">
    <property type="nucleotide sequence ID" value="NZ_JAAIKB010000004.1"/>
</dbReference>